<organism evidence="1 2">
    <name type="scientific">Phytophthora megakarya</name>
    <dbReference type="NCBI Taxonomy" id="4795"/>
    <lineage>
        <taxon>Eukaryota</taxon>
        <taxon>Sar</taxon>
        <taxon>Stramenopiles</taxon>
        <taxon>Oomycota</taxon>
        <taxon>Peronosporomycetes</taxon>
        <taxon>Peronosporales</taxon>
        <taxon>Peronosporaceae</taxon>
        <taxon>Phytophthora</taxon>
    </lineage>
</organism>
<dbReference type="InterPro" id="IPR008996">
    <property type="entry name" value="IL1/FGF"/>
</dbReference>
<dbReference type="Proteomes" id="UP000198211">
    <property type="component" value="Unassembled WGS sequence"/>
</dbReference>
<accession>A0A225WSM2</accession>
<gene>
    <name evidence="1" type="ORF">PHMEG_0005516</name>
</gene>
<name>A0A225WSM2_9STRA</name>
<dbReference type="CDD" id="cd00257">
    <property type="entry name" value="beta-trefoil_FSCN-like"/>
    <property type="match status" value="1"/>
</dbReference>
<evidence type="ECO:0000313" key="1">
    <source>
        <dbReference type="EMBL" id="OWZ20108.1"/>
    </source>
</evidence>
<protein>
    <submittedName>
        <fullName evidence="1">Uncharacterized protein</fullName>
    </submittedName>
</protein>
<sequence length="189" mass="21341">MVIPYDVPVILQFVRTQTNLQNPPGSRKARCYVDYRDVYEQMLLHSVGEKKVTIQAVDSARYLQVSARGICVFDPSNGGSWERFVMESDSDGYLHFISCHLGTILKCKENGVVECTGKNLYNWTAWRIVEPRATISTVRSAGKERQDFILELAKCGKTPAEIDLIVTRMFDAILPSNQFSTKPEKSEGN</sequence>
<dbReference type="SUPFAM" id="SSF50353">
    <property type="entry name" value="Cytokine"/>
    <property type="match status" value="1"/>
</dbReference>
<comment type="caution">
    <text evidence="1">The sequence shown here is derived from an EMBL/GenBank/DDBJ whole genome shotgun (WGS) entry which is preliminary data.</text>
</comment>
<dbReference type="OrthoDB" id="162393at2759"/>
<dbReference type="AlphaFoldDB" id="A0A225WSM2"/>
<reference evidence="2" key="1">
    <citation type="submission" date="2017-03" db="EMBL/GenBank/DDBJ databases">
        <title>Phytopthora megakarya and P. palmivora, two closely related causual agents of cacao black pod achieved similar genome size and gene model numbers by different mechanisms.</title>
        <authorList>
            <person name="Ali S."/>
            <person name="Shao J."/>
            <person name="Larry D.J."/>
            <person name="Kronmiller B."/>
            <person name="Shen D."/>
            <person name="Strem M.D."/>
            <person name="Melnick R.L."/>
            <person name="Guiltinan M.J."/>
            <person name="Tyler B.M."/>
            <person name="Meinhardt L.W."/>
            <person name="Bailey B.A."/>
        </authorList>
    </citation>
    <scope>NUCLEOTIDE SEQUENCE [LARGE SCALE GENOMIC DNA]</scope>
    <source>
        <strain evidence="2">zdho120</strain>
    </source>
</reference>
<dbReference type="Gene3D" id="2.80.10.50">
    <property type="match status" value="1"/>
</dbReference>
<keyword evidence="2" id="KW-1185">Reference proteome</keyword>
<evidence type="ECO:0000313" key="2">
    <source>
        <dbReference type="Proteomes" id="UP000198211"/>
    </source>
</evidence>
<proteinExistence type="predicted"/>
<dbReference type="EMBL" id="NBNE01000359">
    <property type="protein sequence ID" value="OWZ20108.1"/>
    <property type="molecule type" value="Genomic_DNA"/>
</dbReference>